<proteinExistence type="predicted"/>
<evidence type="ECO:0000313" key="1">
    <source>
        <dbReference type="EMBL" id="KAI0044014.1"/>
    </source>
</evidence>
<sequence>MLSRDGFNRVASDSQCRIVRCGIPPSTTTLTSYMDPLATKFPRNFHPGAYIWLQEFGVKGLGAPAVIPQCSPTIMISNHRKPYVCAPYYLFKAAYASKGSSALACAITLAEFVRANDTQAAIFLRLSQPRRLRVCRREGRAPAHQAASPSRRQRRANELRLVYPLTIT</sequence>
<reference evidence="1" key="1">
    <citation type="submission" date="2021-02" db="EMBL/GenBank/DDBJ databases">
        <authorList>
            <consortium name="DOE Joint Genome Institute"/>
            <person name="Ahrendt S."/>
            <person name="Looney B.P."/>
            <person name="Miyauchi S."/>
            <person name="Morin E."/>
            <person name="Drula E."/>
            <person name="Courty P.E."/>
            <person name="Chicoki N."/>
            <person name="Fauchery L."/>
            <person name="Kohler A."/>
            <person name="Kuo A."/>
            <person name="Labutti K."/>
            <person name="Pangilinan J."/>
            <person name="Lipzen A."/>
            <person name="Riley R."/>
            <person name="Andreopoulos W."/>
            <person name="He G."/>
            <person name="Johnson J."/>
            <person name="Barry K.W."/>
            <person name="Grigoriev I.V."/>
            <person name="Nagy L."/>
            <person name="Hibbett D."/>
            <person name="Henrissat B."/>
            <person name="Matheny P.B."/>
            <person name="Labbe J."/>
            <person name="Martin F."/>
        </authorList>
    </citation>
    <scope>NUCLEOTIDE SEQUENCE</scope>
    <source>
        <strain evidence="1">FP105234-sp</strain>
    </source>
</reference>
<keyword evidence="2" id="KW-1185">Reference proteome</keyword>
<protein>
    <submittedName>
        <fullName evidence="1">Uncharacterized protein</fullName>
    </submittedName>
</protein>
<dbReference type="EMBL" id="MU275997">
    <property type="protein sequence ID" value="KAI0044014.1"/>
    <property type="molecule type" value="Genomic_DNA"/>
</dbReference>
<comment type="caution">
    <text evidence="1">The sequence shown here is derived from an EMBL/GenBank/DDBJ whole genome shotgun (WGS) entry which is preliminary data.</text>
</comment>
<accession>A0ACB8RIL9</accession>
<organism evidence="1 2">
    <name type="scientific">Auriscalpium vulgare</name>
    <dbReference type="NCBI Taxonomy" id="40419"/>
    <lineage>
        <taxon>Eukaryota</taxon>
        <taxon>Fungi</taxon>
        <taxon>Dikarya</taxon>
        <taxon>Basidiomycota</taxon>
        <taxon>Agaricomycotina</taxon>
        <taxon>Agaricomycetes</taxon>
        <taxon>Russulales</taxon>
        <taxon>Auriscalpiaceae</taxon>
        <taxon>Auriscalpium</taxon>
    </lineage>
</organism>
<gene>
    <name evidence="1" type="ORF">FA95DRAFT_325713</name>
</gene>
<reference evidence="1" key="2">
    <citation type="journal article" date="2022" name="New Phytol.">
        <title>Evolutionary transition to the ectomycorrhizal habit in the genomes of a hyperdiverse lineage of mushroom-forming fungi.</title>
        <authorList>
            <person name="Looney B."/>
            <person name="Miyauchi S."/>
            <person name="Morin E."/>
            <person name="Drula E."/>
            <person name="Courty P.E."/>
            <person name="Kohler A."/>
            <person name="Kuo A."/>
            <person name="LaButti K."/>
            <person name="Pangilinan J."/>
            <person name="Lipzen A."/>
            <person name="Riley R."/>
            <person name="Andreopoulos W."/>
            <person name="He G."/>
            <person name="Johnson J."/>
            <person name="Nolan M."/>
            <person name="Tritt A."/>
            <person name="Barry K.W."/>
            <person name="Grigoriev I.V."/>
            <person name="Nagy L.G."/>
            <person name="Hibbett D."/>
            <person name="Henrissat B."/>
            <person name="Matheny P.B."/>
            <person name="Labbe J."/>
            <person name="Martin F.M."/>
        </authorList>
    </citation>
    <scope>NUCLEOTIDE SEQUENCE</scope>
    <source>
        <strain evidence="1">FP105234-sp</strain>
    </source>
</reference>
<evidence type="ECO:0000313" key="2">
    <source>
        <dbReference type="Proteomes" id="UP000814033"/>
    </source>
</evidence>
<name>A0ACB8RIL9_9AGAM</name>
<dbReference type="Proteomes" id="UP000814033">
    <property type="component" value="Unassembled WGS sequence"/>
</dbReference>